<evidence type="ECO:0000259" key="3">
    <source>
        <dbReference type="Pfam" id="PF01709"/>
    </source>
</evidence>
<accession>W2RVI0</accession>
<comment type="similarity">
    <text evidence="2">Belongs to the TACO1 family.</text>
</comment>
<feature type="domain" description="TACO1/YebC-like second and third" evidence="3">
    <location>
        <begin position="112"/>
        <end position="268"/>
    </location>
</feature>
<dbReference type="InterPro" id="IPR002876">
    <property type="entry name" value="Transcrip_reg_TACO1-like"/>
</dbReference>
<dbReference type="HOGENOM" id="CLU_062974_1_2_1"/>
<dbReference type="SUPFAM" id="SSF75625">
    <property type="entry name" value="YebC-like"/>
    <property type="match status" value="1"/>
</dbReference>
<dbReference type="eggNOG" id="KOG2972">
    <property type="taxonomic scope" value="Eukaryota"/>
</dbReference>
<dbReference type="STRING" id="1220924.W2RVI0"/>
<feature type="domain" description="TACO1/YebC-like N-terminal" evidence="4">
    <location>
        <begin position="34"/>
        <end position="105"/>
    </location>
</feature>
<dbReference type="InterPro" id="IPR048300">
    <property type="entry name" value="TACO1_YebC-like_2nd/3rd_dom"/>
</dbReference>
<reference evidence="5 6" key="1">
    <citation type="submission" date="2013-03" db="EMBL/GenBank/DDBJ databases">
        <title>The Genome Sequence of Phialophora europaea CBS 101466.</title>
        <authorList>
            <consortium name="The Broad Institute Genomics Platform"/>
            <person name="Cuomo C."/>
            <person name="de Hoog S."/>
            <person name="Gorbushina A."/>
            <person name="Walker B."/>
            <person name="Young S.K."/>
            <person name="Zeng Q."/>
            <person name="Gargeya S."/>
            <person name="Fitzgerald M."/>
            <person name="Haas B."/>
            <person name="Abouelleil A."/>
            <person name="Allen A.W."/>
            <person name="Alvarado L."/>
            <person name="Arachchi H.M."/>
            <person name="Berlin A.M."/>
            <person name="Chapman S.B."/>
            <person name="Gainer-Dewar J."/>
            <person name="Goldberg J."/>
            <person name="Griggs A."/>
            <person name="Gujja S."/>
            <person name="Hansen M."/>
            <person name="Howarth C."/>
            <person name="Imamovic A."/>
            <person name="Ireland A."/>
            <person name="Larimer J."/>
            <person name="McCowan C."/>
            <person name="Murphy C."/>
            <person name="Pearson M."/>
            <person name="Poon T.W."/>
            <person name="Priest M."/>
            <person name="Roberts A."/>
            <person name="Saif S."/>
            <person name="Shea T."/>
            <person name="Sisk P."/>
            <person name="Sykes S."/>
            <person name="Wortman J."/>
            <person name="Nusbaum C."/>
            <person name="Birren B."/>
        </authorList>
    </citation>
    <scope>NUCLEOTIDE SEQUENCE [LARGE SCALE GENOMIC DNA]</scope>
    <source>
        <strain evidence="5 6">CBS 101466</strain>
    </source>
</reference>
<dbReference type="InterPro" id="IPR017856">
    <property type="entry name" value="Integrase-like_N"/>
</dbReference>
<dbReference type="InterPro" id="IPR029072">
    <property type="entry name" value="YebC-like"/>
</dbReference>
<dbReference type="HAMAP" id="MF_00693">
    <property type="entry name" value="Transcrip_reg_TACO1"/>
    <property type="match status" value="1"/>
</dbReference>
<dbReference type="Pfam" id="PF20772">
    <property type="entry name" value="TACO1_YebC_N"/>
    <property type="match status" value="1"/>
</dbReference>
<dbReference type="Pfam" id="PF01709">
    <property type="entry name" value="Transcrip_reg"/>
    <property type="match status" value="1"/>
</dbReference>
<dbReference type="FunCoup" id="W2RVI0">
    <property type="interactions" value="311"/>
</dbReference>
<comment type="subcellular location">
    <subcellularLocation>
        <location evidence="1">Mitochondrion</location>
    </subcellularLocation>
</comment>
<dbReference type="OrthoDB" id="2017544at2759"/>
<organism evidence="5 6">
    <name type="scientific">Cyphellophora europaea (strain CBS 101466)</name>
    <name type="common">Phialophora europaea</name>
    <dbReference type="NCBI Taxonomy" id="1220924"/>
    <lineage>
        <taxon>Eukaryota</taxon>
        <taxon>Fungi</taxon>
        <taxon>Dikarya</taxon>
        <taxon>Ascomycota</taxon>
        <taxon>Pezizomycotina</taxon>
        <taxon>Eurotiomycetes</taxon>
        <taxon>Chaetothyriomycetidae</taxon>
        <taxon>Chaetothyriales</taxon>
        <taxon>Cyphellophoraceae</taxon>
        <taxon>Cyphellophora</taxon>
    </lineage>
</organism>
<dbReference type="GeneID" id="19971935"/>
<dbReference type="EMBL" id="KB822720">
    <property type="protein sequence ID" value="ETN40320.1"/>
    <property type="molecule type" value="Genomic_DNA"/>
</dbReference>
<dbReference type="PANTHER" id="PTHR12532:SF0">
    <property type="entry name" value="TRANSLATIONAL ACTIVATOR OF CYTOCHROME C OXIDASE 1"/>
    <property type="match status" value="1"/>
</dbReference>
<dbReference type="Gene3D" id="3.30.70.980">
    <property type="match status" value="2"/>
</dbReference>
<dbReference type="RefSeq" id="XP_008717163.1">
    <property type="nucleotide sequence ID" value="XM_008718941.1"/>
</dbReference>
<dbReference type="Gene3D" id="1.10.10.200">
    <property type="match status" value="1"/>
</dbReference>
<evidence type="ECO:0000313" key="6">
    <source>
        <dbReference type="Proteomes" id="UP000030752"/>
    </source>
</evidence>
<dbReference type="InterPro" id="IPR026564">
    <property type="entry name" value="Transcrip_reg_TACO1-like_dom3"/>
</dbReference>
<name>W2RVI0_CYPE1</name>
<evidence type="ECO:0000259" key="4">
    <source>
        <dbReference type="Pfam" id="PF20772"/>
    </source>
</evidence>
<evidence type="ECO:0000256" key="1">
    <source>
        <dbReference type="ARBA" id="ARBA00004173"/>
    </source>
</evidence>
<keyword evidence="6" id="KW-1185">Reference proteome</keyword>
<dbReference type="PANTHER" id="PTHR12532">
    <property type="entry name" value="TRANSLATIONAL ACTIVATOR OF CYTOCHROME C OXIDASE 1"/>
    <property type="match status" value="1"/>
</dbReference>
<dbReference type="VEuPathDB" id="FungiDB:HMPREF1541_04596"/>
<evidence type="ECO:0000313" key="5">
    <source>
        <dbReference type="EMBL" id="ETN40320.1"/>
    </source>
</evidence>
<dbReference type="GO" id="GO:0099617">
    <property type="term" value="C:matrix side of mitochondrial inner membrane"/>
    <property type="evidence" value="ECO:0007669"/>
    <property type="project" value="EnsemblFungi"/>
</dbReference>
<dbReference type="GO" id="GO:0032543">
    <property type="term" value="P:mitochondrial translation"/>
    <property type="evidence" value="ECO:0007669"/>
    <property type="project" value="EnsemblFungi"/>
</dbReference>
<protein>
    <recommendedName>
        <fullName evidence="7">Transcriptional regulatory protein</fullName>
    </recommendedName>
</protein>
<dbReference type="InParanoid" id="W2RVI0"/>
<proteinExistence type="inferred from homology"/>
<evidence type="ECO:0008006" key="7">
    <source>
        <dbReference type="Google" id="ProtNLM"/>
    </source>
</evidence>
<gene>
    <name evidence="5" type="ORF">HMPREF1541_04596</name>
</gene>
<evidence type="ECO:0000256" key="2">
    <source>
        <dbReference type="ARBA" id="ARBA00008724"/>
    </source>
</evidence>
<dbReference type="InterPro" id="IPR049083">
    <property type="entry name" value="TACO1_YebC_N"/>
</dbReference>
<dbReference type="FunFam" id="1.10.10.200:FF:000002">
    <property type="entry name" value="Probable transcriptional regulatory protein CLM62_37755"/>
    <property type="match status" value="1"/>
</dbReference>
<dbReference type="AlphaFoldDB" id="W2RVI0"/>
<sequence length="269" mass="29549">MSLQSIWRTSTGTQLCRLQSRSLSCSAAVKSGHNRWSKIKHDKGKEDAIKSRARTMLSQEIMLASKFGGPDPSLNSRLAIAIANAKRGQLSKPSIEHAIAKGQGKSLSGAPLESITIEAMLPATVAAIIECQTENKAKTLQDLRAVITRNGGTLTPTSFLFDRKGKVWFQEREGVDAERAMDEAIEAGATDFASEDGRLVIETEPSDVTAVSDRLCERMQLQIERADIVFDPKEETMVDLSDDQESELQRVLELIEADNSVQNVYTNII</sequence>
<dbReference type="Proteomes" id="UP000030752">
    <property type="component" value="Unassembled WGS sequence"/>
</dbReference>